<evidence type="ECO:0000256" key="7">
    <source>
        <dbReference type="ARBA" id="ARBA00023136"/>
    </source>
</evidence>
<dbReference type="PANTHER" id="PTHR34975">
    <property type="entry name" value="SPORE GERMINATION PROTEIN A2"/>
    <property type="match status" value="1"/>
</dbReference>
<dbReference type="Proteomes" id="UP000281915">
    <property type="component" value="Unassembled WGS sequence"/>
</dbReference>
<evidence type="ECO:0000256" key="4">
    <source>
        <dbReference type="ARBA" id="ARBA00022544"/>
    </source>
</evidence>
<feature type="transmembrane region" description="Helical" evidence="8">
    <location>
        <begin position="349"/>
        <end position="372"/>
    </location>
</feature>
<feature type="transmembrane region" description="Helical" evidence="8">
    <location>
        <begin position="95"/>
        <end position="115"/>
    </location>
</feature>
<feature type="transmembrane region" description="Helical" evidence="8">
    <location>
        <begin position="46"/>
        <end position="65"/>
    </location>
</feature>
<keyword evidence="4" id="KW-0309">Germination</keyword>
<dbReference type="InterPro" id="IPR004761">
    <property type="entry name" value="Spore_GerAB"/>
</dbReference>
<feature type="transmembrane region" description="Helical" evidence="8">
    <location>
        <begin position="232"/>
        <end position="255"/>
    </location>
</feature>
<feature type="transmembrane region" description="Helical" evidence="8">
    <location>
        <begin position="127"/>
        <end position="149"/>
    </location>
</feature>
<comment type="similarity">
    <text evidence="2">Belongs to the amino acid-polyamine-organocation (APC) superfamily. Spore germination protein (SGP) (TC 2.A.3.9) family.</text>
</comment>
<dbReference type="Gene3D" id="1.20.1740.10">
    <property type="entry name" value="Amino acid/polyamine transporter I"/>
    <property type="match status" value="1"/>
</dbReference>
<sequence length="386" mass="43223">MKRQDNGTPRYGFTTWQQTCLITSTLIGVGVLTLPRTSSSRLLEAGWMAPLVGSLGAYISIWMIAKLSRRFPGMTFVEYSPLVWASKESPKLGKLLSIPWIFVYLSFIYVATGMVSRIFGEVVVTSVLLNTPLEVIMITMFLLAFFLSLHDVDVVARVNEILFPLIIFPVLFIAIASFQKADWSYLFPLIRVSGKSIFEGAYEAVYSFSGFEIMLIFYAFTQHNSGKEKAGFVGILMTMVVYTLIVVAGITVFGYEELQRLTWPTLELVKTTQVPGLILERLESAFLAVWVAAVFTTVANAYYAVIYGLRQCFNKGMVFQRIASAFLFIPLFFIALIPQNIVEIFQISSYIGIGNLVLNLGVPTIYWIVLFLRGKAGIPKERKADG</sequence>
<dbReference type="RefSeq" id="WP_122911576.1">
    <property type="nucleotide sequence ID" value="NZ_RHHT01000002.1"/>
</dbReference>
<dbReference type="GO" id="GO:0009847">
    <property type="term" value="P:spore germination"/>
    <property type="evidence" value="ECO:0007669"/>
    <property type="project" value="InterPro"/>
</dbReference>
<feature type="transmembrane region" description="Helical" evidence="8">
    <location>
        <begin position="201"/>
        <end position="220"/>
    </location>
</feature>
<keyword evidence="5 8" id="KW-0812">Transmembrane</keyword>
<dbReference type="AlphaFoldDB" id="A0A3M8DER8"/>
<evidence type="ECO:0000256" key="1">
    <source>
        <dbReference type="ARBA" id="ARBA00004141"/>
    </source>
</evidence>
<evidence type="ECO:0000313" key="10">
    <source>
        <dbReference type="Proteomes" id="UP000281915"/>
    </source>
</evidence>
<feature type="transmembrane region" description="Helical" evidence="8">
    <location>
        <begin position="161"/>
        <end position="181"/>
    </location>
</feature>
<comment type="caution">
    <text evidence="9">The sequence shown here is derived from an EMBL/GenBank/DDBJ whole genome shotgun (WGS) entry which is preliminary data.</text>
</comment>
<comment type="subcellular location">
    <subcellularLocation>
        <location evidence="1">Membrane</location>
        <topology evidence="1">Multi-pass membrane protein</topology>
    </subcellularLocation>
</comment>
<feature type="transmembrane region" description="Helical" evidence="8">
    <location>
        <begin position="285"/>
        <end position="306"/>
    </location>
</feature>
<evidence type="ECO:0000256" key="3">
    <source>
        <dbReference type="ARBA" id="ARBA00022448"/>
    </source>
</evidence>
<evidence type="ECO:0000256" key="2">
    <source>
        <dbReference type="ARBA" id="ARBA00007998"/>
    </source>
</evidence>
<keyword evidence="6 8" id="KW-1133">Transmembrane helix</keyword>
<feature type="transmembrane region" description="Helical" evidence="8">
    <location>
        <begin position="318"/>
        <end position="337"/>
    </location>
</feature>
<accession>A0A3M8DER8</accession>
<dbReference type="EMBL" id="RHHT01000002">
    <property type="protein sequence ID" value="RNB86061.1"/>
    <property type="molecule type" value="Genomic_DNA"/>
</dbReference>
<reference evidence="9 10" key="1">
    <citation type="submission" date="2018-10" db="EMBL/GenBank/DDBJ databases">
        <title>Phylogenomics of Brevibacillus.</title>
        <authorList>
            <person name="Dunlap C."/>
        </authorList>
    </citation>
    <scope>NUCLEOTIDE SEQUENCE [LARGE SCALE GENOMIC DNA]</scope>
    <source>
        <strain evidence="9 10">JCM 15085</strain>
    </source>
</reference>
<protein>
    <submittedName>
        <fullName evidence="9">Spore gernimation protein</fullName>
    </submittedName>
</protein>
<dbReference type="Pfam" id="PF03845">
    <property type="entry name" value="Spore_permease"/>
    <property type="match status" value="1"/>
</dbReference>
<dbReference type="NCBIfam" id="TIGR00912">
    <property type="entry name" value="2A0309"/>
    <property type="match status" value="1"/>
</dbReference>
<evidence type="ECO:0000256" key="6">
    <source>
        <dbReference type="ARBA" id="ARBA00022989"/>
    </source>
</evidence>
<gene>
    <name evidence="9" type="ORF">EDM58_00445</name>
</gene>
<evidence type="ECO:0000313" key="9">
    <source>
        <dbReference type="EMBL" id="RNB86061.1"/>
    </source>
</evidence>
<dbReference type="GO" id="GO:0016020">
    <property type="term" value="C:membrane"/>
    <property type="evidence" value="ECO:0007669"/>
    <property type="project" value="UniProtKB-SubCell"/>
</dbReference>
<organism evidence="9 10">
    <name type="scientific">Brevibacillus panacihumi</name>
    <dbReference type="NCBI Taxonomy" id="497735"/>
    <lineage>
        <taxon>Bacteria</taxon>
        <taxon>Bacillati</taxon>
        <taxon>Bacillota</taxon>
        <taxon>Bacilli</taxon>
        <taxon>Bacillales</taxon>
        <taxon>Paenibacillaceae</taxon>
        <taxon>Brevibacillus</taxon>
    </lineage>
</organism>
<keyword evidence="7 8" id="KW-0472">Membrane</keyword>
<name>A0A3M8DER8_9BACL</name>
<evidence type="ECO:0000256" key="5">
    <source>
        <dbReference type="ARBA" id="ARBA00022692"/>
    </source>
</evidence>
<keyword evidence="3" id="KW-0813">Transport</keyword>
<proteinExistence type="inferred from homology"/>
<evidence type="ECO:0000256" key="8">
    <source>
        <dbReference type="SAM" id="Phobius"/>
    </source>
</evidence>
<dbReference type="PANTHER" id="PTHR34975:SF2">
    <property type="entry name" value="SPORE GERMINATION PROTEIN A2"/>
    <property type="match status" value="1"/>
</dbReference>
<feature type="transmembrane region" description="Helical" evidence="8">
    <location>
        <begin position="12"/>
        <end position="34"/>
    </location>
</feature>